<keyword evidence="7" id="KW-0456">Lyase</keyword>
<evidence type="ECO:0000313" key="9">
    <source>
        <dbReference type="EMBL" id="SDG98419.1"/>
    </source>
</evidence>
<keyword evidence="6" id="KW-0238">DNA-binding</keyword>
<dbReference type="EMBL" id="FNCS01000015">
    <property type="protein sequence ID" value="SDG98419.1"/>
    <property type="molecule type" value="Genomic_DNA"/>
</dbReference>
<dbReference type="InterPro" id="IPR003738">
    <property type="entry name" value="SRAP"/>
</dbReference>
<keyword evidence="5" id="KW-0190">Covalent protein-DNA linkage</keyword>
<name>A0A1G7YQG0_9HYPH</name>
<evidence type="ECO:0000256" key="3">
    <source>
        <dbReference type="ARBA" id="ARBA00022763"/>
    </source>
</evidence>
<keyword evidence="4 8" id="KW-0378">Hydrolase</keyword>
<dbReference type="OrthoDB" id="9782620at2"/>
<sequence length="197" mass="22216">MCNAYEQHVRWVEYCQMMRALELEIPTQQTELDLPQADDIRINDIGPVMRAAGNMIELVQMNFSFPPSGARGGPVFNFRSEGRDFTDSKRCLIPASGFYEFTGKKYPKTKHRFSLIGAPFMAIAGLWREAQGNHPPSFTMLTTSPGPDVEPYHNRQVVVLLPQDWASWIYLAKPEAELLKPLPAGSLEVETVRKGSD</sequence>
<dbReference type="GO" id="GO:0008233">
    <property type="term" value="F:peptidase activity"/>
    <property type="evidence" value="ECO:0007669"/>
    <property type="project" value="UniProtKB-KW"/>
</dbReference>
<evidence type="ECO:0000256" key="1">
    <source>
        <dbReference type="ARBA" id="ARBA00008136"/>
    </source>
</evidence>
<evidence type="ECO:0000256" key="7">
    <source>
        <dbReference type="ARBA" id="ARBA00023239"/>
    </source>
</evidence>
<dbReference type="PANTHER" id="PTHR13604">
    <property type="entry name" value="DC12-RELATED"/>
    <property type="match status" value="1"/>
</dbReference>
<dbReference type="STRING" id="440168.SAMN04487974_11510"/>
<comment type="similarity">
    <text evidence="1 8">Belongs to the SOS response-associated peptidase family.</text>
</comment>
<proteinExistence type="inferred from homology"/>
<evidence type="ECO:0000256" key="8">
    <source>
        <dbReference type="RuleBase" id="RU364100"/>
    </source>
</evidence>
<dbReference type="Gene3D" id="3.90.1680.10">
    <property type="entry name" value="SOS response associated peptidase-like"/>
    <property type="match status" value="1"/>
</dbReference>
<dbReference type="AlphaFoldDB" id="A0A1G7YQG0"/>
<accession>A0A1G7YQG0</accession>
<evidence type="ECO:0000256" key="2">
    <source>
        <dbReference type="ARBA" id="ARBA00022670"/>
    </source>
</evidence>
<organism evidence="9 10">
    <name type="scientific">Pelagibacterium luteolum</name>
    <dbReference type="NCBI Taxonomy" id="440168"/>
    <lineage>
        <taxon>Bacteria</taxon>
        <taxon>Pseudomonadati</taxon>
        <taxon>Pseudomonadota</taxon>
        <taxon>Alphaproteobacteria</taxon>
        <taxon>Hyphomicrobiales</taxon>
        <taxon>Devosiaceae</taxon>
        <taxon>Pelagibacterium</taxon>
    </lineage>
</organism>
<gene>
    <name evidence="9" type="ORF">SAMN04487974_11510</name>
</gene>
<keyword evidence="3" id="KW-0227">DNA damage</keyword>
<dbReference type="Pfam" id="PF02586">
    <property type="entry name" value="SRAP"/>
    <property type="match status" value="1"/>
</dbReference>
<dbReference type="GO" id="GO:0006508">
    <property type="term" value="P:proteolysis"/>
    <property type="evidence" value="ECO:0007669"/>
    <property type="project" value="UniProtKB-KW"/>
</dbReference>
<dbReference type="InterPro" id="IPR036590">
    <property type="entry name" value="SRAP-like"/>
</dbReference>
<dbReference type="GO" id="GO:0106300">
    <property type="term" value="P:protein-DNA covalent cross-linking repair"/>
    <property type="evidence" value="ECO:0007669"/>
    <property type="project" value="InterPro"/>
</dbReference>
<evidence type="ECO:0000256" key="4">
    <source>
        <dbReference type="ARBA" id="ARBA00022801"/>
    </source>
</evidence>
<dbReference type="GO" id="GO:0003697">
    <property type="term" value="F:single-stranded DNA binding"/>
    <property type="evidence" value="ECO:0007669"/>
    <property type="project" value="InterPro"/>
</dbReference>
<dbReference type="EC" id="3.4.-.-" evidence="8"/>
<dbReference type="PANTHER" id="PTHR13604:SF0">
    <property type="entry name" value="ABASIC SITE PROCESSING PROTEIN HMCES"/>
    <property type="match status" value="1"/>
</dbReference>
<dbReference type="RefSeq" id="WP_090598061.1">
    <property type="nucleotide sequence ID" value="NZ_FNCS01000015.1"/>
</dbReference>
<evidence type="ECO:0000313" key="10">
    <source>
        <dbReference type="Proteomes" id="UP000199495"/>
    </source>
</evidence>
<keyword evidence="10" id="KW-1185">Reference proteome</keyword>
<dbReference type="SUPFAM" id="SSF143081">
    <property type="entry name" value="BB1717-like"/>
    <property type="match status" value="1"/>
</dbReference>
<evidence type="ECO:0000256" key="5">
    <source>
        <dbReference type="ARBA" id="ARBA00023124"/>
    </source>
</evidence>
<dbReference type="Proteomes" id="UP000199495">
    <property type="component" value="Unassembled WGS sequence"/>
</dbReference>
<dbReference type="GO" id="GO:0016829">
    <property type="term" value="F:lyase activity"/>
    <property type="evidence" value="ECO:0007669"/>
    <property type="project" value="UniProtKB-KW"/>
</dbReference>
<keyword evidence="2 8" id="KW-0645">Protease</keyword>
<protein>
    <recommendedName>
        <fullName evidence="8">Abasic site processing protein</fullName>
        <ecNumber evidence="8">3.4.-.-</ecNumber>
    </recommendedName>
</protein>
<evidence type="ECO:0000256" key="6">
    <source>
        <dbReference type="ARBA" id="ARBA00023125"/>
    </source>
</evidence>
<reference evidence="9 10" key="1">
    <citation type="submission" date="2016-10" db="EMBL/GenBank/DDBJ databases">
        <authorList>
            <person name="de Groot N.N."/>
        </authorList>
    </citation>
    <scope>NUCLEOTIDE SEQUENCE [LARGE SCALE GENOMIC DNA]</scope>
    <source>
        <strain evidence="9 10">CGMCC 1.10267</strain>
    </source>
</reference>